<dbReference type="OMA" id="TICEAMD"/>
<sequence length="521" mass="58661">MSNDFEDEFAQVQTAKTSALSSPRDAGQRPLPSPSSDPSRGGRKRKSFHESDDCSCDEPPVKKNCDVSVANSLPLLEAGPDECYGSDVRWEEYFGTWPARMSAQDMGPPSRGAKRFHTPSRSNSYSQRVRDGDSPAPWTRRHEERMEDAGIFMTDIGDQARITDDCHRLCDRLLKAEYSMPANLAYQPDQLKQLLRRVRFCNEARVVRDIMSIVVPSPELLTIRGHAELSTICEAMDAEWTQCATLCGPRPKPDFVAGISAATFTTEEKEKLQLNHTSACPNFFPENMYFPFLICEAKGSDGSIEEAERQAMHSASIATRAVIELFRKISATAEVDGKILTFSVAHNHSTASIFAHFAKIEHDKTSFYRKPIIYHRFADDVKSTGWTKSYQIVRAIYDHFVPQHVGRIRDALARLRSPSPAASTAQSGVEDSLEASAAEQSSSYEDGPFKKPSLPASWLREENNRTTEKFLEQLRLQREQMEKQMAQQKEEMQKQFAQQLAQQQEIISLQLLKMSKATSTT</sequence>
<reference evidence="4 5" key="1">
    <citation type="journal article" date="2012" name="PLoS Pathog.">
        <title>Diverse lifestyles and strategies of plant pathogenesis encoded in the genomes of eighteen Dothideomycetes fungi.</title>
        <authorList>
            <person name="Ohm R.A."/>
            <person name="Feau N."/>
            <person name="Henrissat B."/>
            <person name="Schoch C.L."/>
            <person name="Horwitz B.A."/>
            <person name="Barry K.W."/>
            <person name="Condon B.J."/>
            <person name="Copeland A.C."/>
            <person name="Dhillon B."/>
            <person name="Glaser F."/>
            <person name="Hesse C.N."/>
            <person name="Kosti I."/>
            <person name="LaButti K."/>
            <person name="Lindquist E.A."/>
            <person name="Lucas S."/>
            <person name="Salamov A.A."/>
            <person name="Bradshaw R.E."/>
            <person name="Ciuffetti L."/>
            <person name="Hamelin R.C."/>
            <person name="Kema G.H.J."/>
            <person name="Lawrence C."/>
            <person name="Scott J.A."/>
            <person name="Spatafora J.W."/>
            <person name="Turgeon B.G."/>
            <person name="de Wit P.J.G.M."/>
            <person name="Zhong S."/>
            <person name="Goodwin S.B."/>
            <person name="Grigoriev I.V."/>
        </authorList>
    </citation>
    <scope>NUCLEOTIDE SEQUENCE [LARGE SCALE GENOMIC DNA]</scope>
    <source>
        <strain evidence="4 5">SO2202</strain>
    </source>
</reference>
<accession>M3D497</accession>
<evidence type="ECO:0000256" key="2">
    <source>
        <dbReference type="SAM" id="MobiDB-lite"/>
    </source>
</evidence>
<protein>
    <recommendedName>
        <fullName evidence="3">DUF7924 domain-containing protein</fullName>
    </recommendedName>
</protein>
<dbReference type="GeneID" id="27902612"/>
<dbReference type="eggNOG" id="ENOG502SK65">
    <property type="taxonomic scope" value="Eukaryota"/>
</dbReference>
<name>M3D497_SPHMS</name>
<evidence type="ECO:0000256" key="1">
    <source>
        <dbReference type="SAM" id="Coils"/>
    </source>
</evidence>
<dbReference type="InterPro" id="IPR057684">
    <property type="entry name" value="DUF7924"/>
</dbReference>
<dbReference type="Pfam" id="PF25545">
    <property type="entry name" value="DUF7924"/>
    <property type="match status" value="1"/>
</dbReference>
<feature type="coiled-coil region" evidence="1">
    <location>
        <begin position="464"/>
        <end position="498"/>
    </location>
</feature>
<feature type="compositionally biased region" description="Polar residues" evidence="2">
    <location>
        <begin position="11"/>
        <end position="21"/>
    </location>
</feature>
<keyword evidence="1" id="KW-0175">Coiled coil</keyword>
<dbReference type="RefSeq" id="XP_016760835.1">
    <property type="nucleotide sequence ID" value="XM_016905475.1"/>
</dbReference>
<feature type="compositionally biased region" description="Polar residues" evidence="2">
    <location>
        <begin position="420"/>
        <end position="429"/>
    </location>
</feature>
<dbReference type="EMBL" id="KB456264">
    <property type="protein sequence ID" value="EMF12714.1"/>
    <property type="molecule type" value="Genomic_DNA"/>
</dbReference>
<feature type="compositionally biased region" description="Low complexity" evidence="2">
    <location>
        <begin position="434"/>
        <end position="443"/>
    </location>
</feature>
<dbReference type="HOGENOM" id="CLU_522925_0_0_1"/>
<dbReference type="PANTHER" id="PTHR42470:SF2">
    <property type="match status" value="1"/>
</dbReference>
<feature type="region of interest" description="Disordered" evidence="2">
    <location>
        <begin position="103"/>
        <end position="138"/>
    </location>
</feature>
<feature type="region of interest" description="Disordered" evidence="2">
    <location>
        <begin position="1"/>
        <end position="61"/>
    </location>
</feature>
<gene>
    <name evidence="4" type="ORF">SEPMUDRAFT_149303</name>
</gene>
<dbReference type="OrthoDB" id="3647767at2759"/>
<dbReference type="Proteomes" id="UP000016931">
    <property type="component" value="Unassembled WGS sequence"/>
</dbReference>
<evidence type="ECO:0000313" key="5">
    <source>
        <dbReference type="Proteomes" id="UP000016931"/>
    </source>
</evidence>
<evidence type="ECO:0000313" key="4">
    <source>
        <dbReference type="EMBL" id="EMF12714.1"/>
    </source>
</evidence>
<keyword evidence="5" id="KW-1185">Reference proteome</keyword>
<dbReference type="AlphaFoldDB" id="M3D497"/>
<feature type="region of interest" description="Disordered" evidence="2">
    <location>
        <begin position="419"/>
        <end position="458"/>
    </location>
</feature>
<dbReference type="PANTHER" id="PTHR42470">
    <property type="entry name" value="VAST DOMAIN-CONTAINING PROTEIN"/>
    <property type="match status" value="1"/>
</dbReference>
<feature type="domain" description="DUF7924" evidence="3">
    <location>
        <begin position="191"/>
        <end position="412"/>
    </location>
</feature>
<proteinExistence type="predicted"/>
<organism evidence="4 5">
    <name type="scientific">Sphaerulina musiva (strain SO2202)</name>
    <name type="common">Poplar stem canker fungus</name>
    <name type="synonym">Septoria musiva</name>
    <dbReference type="NCBI Taxonomy" id="692275"/>
    <lineage>
        <taxon>Eukaryota</taxon>
        <taxon>Fungi</taxon>
        <taxon>Dikarya</taxon>
        <taxon>Ascomycota</taxon>
        <taxon>Pezizomycotina</taxon>
        <taxon>Dothideomycetes</taxon>
        <taxon>Dothideomycetidae</taxon>
        <taxon>Mycosphaerellales</taxon>
        <taxon>Mycosphaerellaceae</taxon>
        <taxon>Sphaerulina</taxon>
    </lineage>
</organism>
<evidence type="ECO:0000259" key="3">
    <source>
        <dbReference type="Pfam" id="PF25545"/>
    </source>
</evidence>